<dbReference type="EMBL" id="LAZR01033697">
    <property type="protein sequence ID" value="KKL47354.1"/>
    <property type="molecule type" value="Genomic_DNA"/>
</dbReference>
<gene>
    <name evidence="1" type="ORF">LCGC14_2336360</name>
</gene>
<protein>
    <submittedName>
        <fullName evidence="1">Uncharacterized protein</fullName>
    </submittedName>
</protein>
<accession>A0A0F9CE80</accession>
<organism evidence="1">
    <name type="scientific">marine sediment metagenome</name>
    <dbReference type="NCBI Taxonomy" id="412755"/>
    <lineage>
        <taxon>unclassified sequences</taxon>
        <taxon>metagenomes</taxon>
        <taxon>ecological metagenomes</taxon>
    </lineage>
</organism>
<proteinExistence type="predicted"/>
<dbReference type="AlphaFoldDB" id="A0A0F9CE80"/>
<evidence type="ECO:0000313" key="1">
    <source>
        <dbReference type="EMBL" id="KKL47354.1"/>
    </source>
</evidence>
<feature type="non-terminal residue" evidence="1">
    <location>
        <position position="1"/>
    </location>
</feature>
<comment type="caution">
    <text evidence="1">The sequence shown here is derived from an EMBL/GenBank/DDBJ whole genome shotgun (WGS) entry which is preliminary data.</text>
</comment>
<reference evidence="1" key="1">
    <citation type="journal article" date="2015" name="Nature">
        <title>Complex archaea that bridge the gap between prokaryotes and eukaryotes.</title>
        <authorList>
            <person name="Spang A."/>
            <person name="Saw J.H."/>
            <person name="Jorgensen S.L."/>
            <person name="Zaremba-Niedzwiedzka K."/>
            <person name="Martijn J."/>
            <person name="Lind A.E."/>
            <person name="van Eijk R."/>
            <person name="Schleper C."/>
            <person name="Guy L."/>
            <person name="Ettema T.J."/>
        </authorList>
    </citation>
    <scope>NUCLEOTIDE SEQUENCE</scope>
</reference>
<name>A0A0F9CE80_9ZZZZ</name>
<sequence>DRARAQELISKATPHKKEHYKIIKMNKPKTTYEKLKEKEQSTG</sequence>